<dbReference type="InterPro" id="IPR011011">
    <property type="entry name" value="Znf_FYVE_PHD"/>
</dbReference>
<keyword evidence="5" id="KW-0539">Nucleus</keyword>
<gene>
    <name evidence="8" type="ORF">BC936DRAFT_143528</name>
</gene>
<dbReference type="OrthoDB" id="79252at2759"/>
<dbReference type="InterPro" id="IPR019787">
    <property type="entry name" value="Znf_PHD-finger"/>
</dbReference>
<evidence type="ECO:0000256" key="2">
    <source>
        <dbReference type="ARBA" id="ARBA00022723"/>
    </source>
</evidence>
<accession>A0A433DMG1</accession>
<comment type="caution">
    <text evidence="8">The sequence shown here is derived from an EMBL/GenBank/DDBJ whole genome shotgun (WGS) entry which is preliminary data.</text>
</comment>
<dbReference type="InterPro" id="IPR013083">
    <property type="entry name" value="Znf_RING/FYVE/PHD"/>
</dbReference>
<dbReference type="PANTHER" id="PTHR46174">
    <property type="entry name" value="CXXC-TYPE ZINC FINGER PROTEIN 1"/>
    <property type="match status" value="1"/>
</dbReference>
<comment type="subcellular location">
    <subcellularLocation>
        <location evidence="1">Nucleus</location>
    </subcellularLocation>
</comment>
<keyword evidence="9" id="KW-1185">Reference proteome</keyword>
<dbReference type="GO" id="GO:0048188">
    <property type="term" value="C:Set1C/COMPASS complex"/>
    <property type="evidence" value="ECO:0007669"/>
    <property type="project" value="InterPro"/>
</dbReference>
<evidence type="ECO:0000313" key="9">
    <source>
        <dbReference type="Proteomes" id="UP000268093"/>
    </source>
</evidence>
<sequence length="251" mass="28224">MENLEEKGKAERTDIVMFDYDTFTDKTPSRYANSVGVKKERMKINTDRVPKPKGSKKARKNKIVDGRTPGYTNSVIKCICSAGDDDGTMVQCDTCDAWLHLDCIEETMESLGKMYYCPRCRDNSCENDIEQEYIDRSSLHSPTYLGYLESEGSVSISDPNIVLPSSPLPVVPPPSYLDEFEYPLPSPVTAIELQAMFGYDDTISYNSPTSLSFITEINNTPDTNLSISHPPMDDVNFEALFHFDDANTYNI</sequence>
<keyword evidence="4" id="KW-0862">Zinc</keyword>
<dbReference type="EMBL" id="RBNI01000272">
    <property type="protein sequence ID" value="RUP52015.1"/>
    <property type="molecule type" value="Genomic_DNA"/>
</dbReference>
<evidence type="ECO:0000256" key="3">
    <source>
        <dbReference type="ARBA" id="ARBA00022771"/>
    </source>
</evidence>
<dbReference type="SMART" id="SM00249">
    <property type="entry name" value="PHD"/>
    <property type="match status" value="1"/>
</dbReference>
<dbReference type="Gene3D" id="3.30.40.10">
    <property type="entry name" value="Zinc/RING finger domain, C3HC4 (zinc finger)"/>
    <property type="match status" value="1"/>
</dbReference>
<dbReference type="InterPro" id="IPR001965">
    <property type="entry name" value="Znf_PHD"/>
</dbReference>
<dbReference type="InterPro" id="IPR019786">
    <property type="entry name" value="Zinc_finger_PHD-type_CS"/>
</dbReference>
<evidence type="ECO:0000256" key="1">
    <source>
        <dbReference type="ARBA" id="ARBA00004123"/>
    </source>
</evidence>
<evidence type="ECO:0000313" key="8">
    <source>
        <dbReference type="EMBL" id="RUP52015.1"/>
    </source>
</evidence>
<dbReference type="PANTHER" id="PTHR46174:SF1">
    <property type="entry name" value="CXXC-TYPE ZINC FINGER PROTEIN 1"/>
    <property type="match status" value="1"/>
</dbReference>
<dbReference type="SUPFAM" id="SSF57903">
    <property type="entry name" value="FYVE/PHD zinc finger"/>
    <property type="match status" value="1"/>
</dbReference>
<dbReference type="GO" id="GO:0008270">
    <property type="term" value="F:zinc ion binding"/>
    <property type="evidence" value="ECO:0007669"/>
    <property type="project" value="UniProtKB-KW"/>
</dbReference>
<name>A0A433DMG1_9FUNG</name>
<feature type="domain" description="PHD-type" evidence="7">
    <location>
        <begin position="75"/>
        <end position="123"/>
    </location>
</feature>
<dbReference type="InterPro" id="IPR037869">
    <property type="entry name" value="Spp1/CFP1"/>
</dbReference>
<evidence type="ECO:0000256" key="5">
    <source>
        <dbReference type="ARBA" id="ARBA00023242"/>
    </source>
</evidence>
<organism evidence="8 9">
    <name type="scientific">Jimgerdemannia flammicorona</name>
    <dbReference type="NCBI Taxonomy" id="994334"/>
    <lineage>
        <taxon>Eukaryota</taxon>
        <taxon>Fungi</taxon>
        <taxon>Fungi incertae sedis</taxon>
        <taxon>Mucoromycota</taxon>
        <taxon>Mucoromycotina</taxon>
        <taxon>Endogonomycetes</taxon>
        <taxon>Endogonales</taxon>
        <taxon>Endogonaceae</taxon>
        <taxon>Jimgerdemannia</taxon>
    </lineage>
</organism>
<protein>
    <recommendedName>
        <fullName evidence="7">PHD-type domain-containing protein</fullName>
    </recommendedName>
</protein>
<dbReference type="PROSITE" id="PS01359">
    <property type="entry name" value="ZF_PHD_1"/>
    <property type="match status" value="1"/>
</dbReference>
<dbReference type="PROSITE" id="PS50016">
    <property type="entry name" value="ZF_PHD_2"/>
    <property type="match status" value="1"/>
</dbReference>
<keyword evidence="3 6" id="KW-0863">Zinc-finger</keyword>
<dbReference type="Proteomes" id="UP000268093">
    <property type="component" value="Unassembled WGS sequence"/>
</dbReference>
<evidence type="ECO:0000256" key="4">
    <source>
        <dbReference type="ARBA" id="ARBA00022833"/>
    </source>
</evidence>
<proteinExistence type="predicted"/>
<dbReference type="AlphaFoldDB" id="A0A433DMG1"/>
<dbReference type="Pfam" id="PF00628">
    <property type="entry name" value="PHD"/>
    <property type="match status" value="1"/>
</dbReference>
<reference evidence="8 9" key="1">
    <citation type="journal article" date="2018" name="New Phytol.">
        <title>Phylogenomics of Endogonaceae and evolution of mycorrhizas within Mucoromycota.</title>
        <authorList>
            <person name="Chang Y."/>
            <person name="Desiro A."/>
            <person name="Na H."/>
            <person name="Sandor L."/>
            <person name="Lipzen A."/>
            <person name="Clum A."/>
            <person name="Barry K."/>
            <person name="Grigoriev I.V."/>
            <person name="Martin F.M."/>
            <person name="Stajich J.E."/>
            <person name="Smith M.E."/>
            <person name="Bonito G."/>
            <person name="Spatafora J.W."/>
        </authorList>
    </citation>
    <scope>NUCLEOTIDE SEQUENCE [LARGE SCALE GENOMIC DNA]</scope>
    <source>
        <strain evidence="8 9">GMNB39</strain>
    </source>
</reference>
<evidence type="ECO:0000256" key="6">
    <source>
        <dbReference type="PROSITE-ProRule" id="PRU00146"/>
    </source>
</evidence>
<keyword evidence="2" id="KW-0479">Metal-binding</keyword>
<dbReference type="GO" id="GO:0045893">
    <property type="term" value="P:positive regulation of DNA-templated transcription"/>
    <property type="evidence" value="ECO:0007669"/>
    <property type="project" value="TreeGrafter"/>
</dbReference>
<evidence type="ECO:0000259" key="7">
    <source>
        <dbReference type="PROSITE" id="PS50016"/>
    </source>
</evidence>